<evidence type="ECO:0000256" key="4">
    <source>
        <dbReference type="ARBA" id="ARBA00023163"/>
    </source>
</evidence>
<dbReference type="Gene3D" id="1.10.10.10">
    <property type="entry name" value="Winged helix-like DNA-binding domain superfamily/Winged helix DNA-binding domain"/>
    <property type="match status" value="1"/>
</dbReference>
<proteinExistence type="inferred from homology"/>
<dbReference type="PANTHER" id="PTHR30126">
    <property type="entry name" value="HTH-TYPE TRANSCRIPTIONAL REGULATOR"/>
    <property type="match status" value="1"/>
</dbReference>
<dbReference type="RefSeq" id="WP_266341637.1">
    <property type="nucleotide sequence ID" value="NZ_JAPKNH010000001.1"/>
</dbReference>
<feature type="domain" description="HTH lysR-type" evidence="5">
    <location>
        <begin position="6"/>
        <end position="63"/>
    </location>
</feature>
<accession>A0ABW0PVR7</accession>
<dbReference type="Pfam" id="PF03466">
    <property type="entry name" value="LysR_substrate"/>
    <property type="match status" value="1"/>
</dbReference>
<evidence type="ECO:0000313" key="6">
    <source>
        <dbReference type="EMBL" id="MFC5516154.1"/>
    </source>
</evidence>
<evidence type="ECO:0000256" key="3">
    <source>
        <dbReference type="ARBA" id="ARBA00023125"/>
    </source>
</evidence>
<dbReference type="InterPro" id="IPR036390">
    <property type="entry name" value="WH_DNA-bd_sf"/>
</dbReference>
<dbReference type="CDD" id="cd05466">
    <property type="entry name" value="PBP2_LTTR_substrate"/>
    <property type="match status" value="1"/>
</dbReference>
<dbReference type="InterPro" id="IPR000847">
    <property type="entry name" value="LysR_HTH_N"/>
</dbReference>
<dbReference type="Proteomes" id="UP001596150">
    <property type="component" value="Unassembled WGS sequence"/>
</dbReference>
<dbReference type="EMBL" id="JBHSML010000003">
    <property type="protein sequence ID" value="MFC5516154.1"/>
    <property type="molecule type" value="Genomic_DNA"/>
</dbReference>
<organism evidence="6 7">
    <name type="scientific">Kaistia terrae</name>
    <dbReference type="NCBI Taxonomy" id="537017"/>
    <lineage>
        <taxon>Bacteria</taxon>
        <taxon>Pseudomonadati</taxon>
        <taxon>Pseudomonadota</taxon>
        <taxon>Alphaproteobacteria</taxon>
        <taxon>Hyphomicrobiales</taxon>
        <taxon>Kaistiaceae</taxon>
        <taxon>Kaistia</taxon>
    </lineage>
</organism>
<protein>
    <submittedName>
        <fullName evidence="6">LysR family transcriptional regulator</fullName>
    </submittedName>
</protein>
<evidence type="ECO:0000256" key="2">
    <source>
        <dbReference type="ARBA" id="ARBA00023015"/>
    </source>
</evidence>
<evidence type="ECO:0000256" key="1">
    <source>
        <dbReference type="ARBA" id="ARBA00009437"/>
    </source>
</evidence>
<dbReference type="InterPro" id="IPR036388">
    <property type="entry name" value="WH-like_DNA-bd_sf"/>
</dbReference>
<dbReference type="Pfam" id="PF00126">
    <property type="entry name" value="HTH_1"/>
    <property type="match status" value="1"/>
</dbReference>
<evidence type="ECO:0000259" key="5">
    <source>
        <dbReference type="PROSITE" id="PS50931"/>
    </source>
</evidence>
<comment type="similarity">
    <text evidence="1">Belongs to the LysR transcriptional regulatory family.</text>
</comment>
<dbReference type="PANTHER" id="PTHR30126:SF91">
    <property type="entry name" value="LYSR FAMILY TRANSCRIPTIONAL REGULATOR"/>
    <property type="match status" value="1"/>
</dbReference>
<keyword evidence="7" id="KW-1185">Reference proteome</keyword>
<gene>
    <name evidence="6" type="ORF">ACFPP9_10270</name>
</gene>
<keyword evidence="2" id="KW-0805">Transcription regulation</keyword>
<dbReference type="SUPFAM" id="SSF46785">
    <property type="entry name" value="Winged helix' DNA-binding domain"/>
    <property type="match status" value="1"/>
</dbReference>
<dbReference type="PROSITE" id="PS50931">
    <property type="entry name" value="HTH_LYSR"/>
    <property type="match status" value="1"/>
</dbReference>
<dbReference type="Gene3D" id="3.40.190.290">
    <property type="match status" value="1"/>
</dbReference>
<keyword evidence="3" id="KW-0238">DNA-binding</keyword>
<dbReference type="SUPFAM" id="SSF53850">
    <property type="entry name" value="Periplasmic binding protein-like II"/>
    <property type="match status" value="1"/>
</dbReference>
<reference evidence="7" key="1">
    <citation type="journal article" date="2019" name="Int. J. Syst. Evol. Microbiol.">
        <title>The Global Catalogue of Microorganisms (GCM) 10K type strain sequencing project: providing services to taxonomists for standard genome sequencing and annotation.</title>
        <authorList>
            <consortium name="The Broad Institute Genomics Platform"/>
            <consortium name="The Broad Institute Genome Sequencing Center for Infectious Disease"/>
            <person name="Wu L."/>
            <person name="Ma J."/>
        </authorList>
    </citation>
    <scope>NUCLEOTIDE SEQUENCE [LARGE SCALE GENOMIC DNA]</scope>
    <source>
        <strain evidence="7">KACC 12633</strain>
    </source>
</reference>
<evidence type="ECO:0000313" key="7">
    <source>
        <dbReference type="Proteomes" id="UP001596150"/>
    </source>
</evidence>
<sequence length="296" mass="32400">MMDIMFSSDSIELFLAVIDHGSFSAAARALHRVPSAVSMGIGNLEAELGYALFDRRARQVFPTQAAQALLPQARLIAEQLKQLDAHAAGLSDGLETRLSIGVGAEIDSSRLMKAISVVAGHYPLLTIEVVAAPHDDILRRMRNSEINLCVAYGELETSLQEDFQFVGTETLVAVVSAQHDSELLTAETLRLDDLFQHRQIVIASGELPLSNFRQLIAPTYWRTDNQAMAVNMVKAGLGWANLPLAIAEPLRRDGSIRILPFTNVTNGLKLPLYARWMKQTPLGKAAQEFLSLLKAG</sequence>
<dbReference type="InterPro" id="IPR005119">
    <property type="entry name" value="LysR_subst-bd"/>
</dbReference>
<keyword evidence="4" id="KW-0804">Transcription</keyword>
<name>A0ABW0PVR7_9HYPH</name>
<comment type="caution">
    <text evidence="6">The sequence shown here is derived from an EMBL/GenBank/DDBJ whole genome shotgun (WGS) entry which is preliminary data.</text>
</comment>